<accession>A0A2K8P2G9</accession>
<evidence type="ECO:0000313" key="1">
    <source>
        <dbReference type="EMBL" id="ATZ20952.1"/>
    </source>
</evidence>
<keyword evidence="2" id="KW-1185">Reference proteome</keyword>
<protein>
    <submittedName>
        <fullName evidence="1">Uncharacterized protein</fullName>
    </submittedName>
</protein>
<dbReference type="OrthoDB" id="391896at2"/>
<proteinExistence type="predicted"/>
<evidence type="ECO:0000313" key="2">
    <source>
        <dbReference type="Proteomes" id="UP000232221"/>
    </source>
</evidence>
<dbReference type="RefSeq" id="WP_100671082.1">
    <property type="nucleotide sequence ID" value="NZ_CP022511.1"/>
</dbReference>
<name>A0A2K8P2G9_9MOLU</name>
<dbReference type="KEGG" id="mcol:MCOLE_v1c04390"/>
<gene>
    <name evidence="1" type="ORF">MCOLE_v1c04390</name>
</gene>
<dbReference type="Proteomes" id="UP000232221">
    <property type="component" value="Chromosome"/>
</dbReference>
<organism evidence="1 2">
    <name type="scientific">Mesoplasma coleopterae</name>
    <dbReference type="NCBI Taxonomy" id="324078"/>
    <lineage>
        <taxon>Bacteria</taxon>
        <taxon>Bacillati</taxon>
        <taxon>Mycoplasmatota</taxon>
        <taxon>Mollicutes</taxon>
        <taxon>Entomoplasmatales</taxon>
        <taxon>Entomoplasmataceae</taxon>
        <taxon>Mesoplasma</taxon>
    </lineage>
</organism>
<sequence>MIKTLAIASAATIFGSSNSQMVTVSSNLYKTELSTIDTYYQNEILRLEDNGKFDYHYNSETGADYEARFWLWSLSSVGITNNTQLLERYSKLVPSTETELVFPTAYIKSEKWNATNIQTDLTAFDLNNVKDAQITSVEEFKDNATWLWESEYQQEHLNKIKWGISISTYTDEKENFILQFTTGFDLQIKDKLDFDFGGQISPYLIMESKK</sequence>
<dbReference type="EMBL" id="CP024968">
    <property type="protein sequence ID" value="ATZ20952.1"/>
    <property type="molecule type" value="Genomic_DNA"/>
</dbReference>
<dbReference type="AlphaFoldDB" id="A0A2K8P2G9"/>
<reference evidence="1 2" key="1">
    <citation type="submission" date="2017-11" db="EMBL/GenBank/DDBJ databases">
        <title>Genome sequence of Mesoplasma coleopterae BARC 779 (ATCC 49583).</title>
        <authorList>
            <person name="Lo W.-S."/>
            <person name="Kuo C.-H."/>
        </authorList>
    </citation>
    <scope>NUCLEOTIDE SEQUENCE [LARGE SCALE GENOMIC DNA]</scope>
    <source>
        <strain evidence="1 2">BARC 779</strain>
    </source>
</reference>